<sequence>MRDDSDEENHECKDCYCYPVSLRLLIKCLQCVTCYYFWDDHSLSRFTKNGYKNTMWNLTGKASDLFTIFVITCTLFLFVTVRQWGFSAVCRHKDYIFTGCCVVGFVILLLLHLTWMLSSTYDSFVDATIAEESPIVLLAIIAMFFLDNRLAARDLHVNVAYSKKSIINSSQIRV</sequence>
<evidence type="ECO:0000313" key="2">
    <source>
        <dbReference type="EMBL" id="RCN43741.1"/>
    </source>
</evidence>
<gene>
    <name evidence="2" type="ORF">ANCCAN_10306</name>
</gene>
<keyword evidence="1" id="KW-1133">Transmembrane helix</keyword>
<feature type="transmembrane region" description="Helical" evidence="1">
    <location>
        <begin position="65"/>
        <end position="84"/>
    </location>
</feature>
<keyword evidence="3" id="KW-1185">Reference proteome</keyword>
<evidence type="ECO:0000256" key="1">
    <source>
        <dbReference type="SAM" id="Phobius"/>
    </source>
</evidence>
<reference evidence="2 3" key="1">
    <citation type="submission" date="2014-10" db="EMBL/GenBank/DDBJ databases">
        <title>Draft genome of the hookworm Ancylostoma caninum.</title>
        <authorList>
            <person name="Mitreva M."/>
        </authorList>
    </citation>
    <scope>NUCLEOTIDE SEQUENCE [LARGE SCALE GENOMIC DNA]</scope>
    <source>
        <strain evidence="2 3">Baltimore</strain>
    </source>
</reference>
<feature type="transmembrane region" description="Helical" evidence="1">
    <location>
        <begin position="127"/>
        <end position="146"/>
    </location>
</feature>
<accession>A0A368GH83</accession>
<feature type="transmembrane region" description="Helical" evidence="1">
    <location>
        <begin position="96"/>
        <end position="115"/>
    </location>
</feature>
<proteinExistence type="predicted"/>
<organism evidence="2 3">
    <name type="scientific">Ancylostoma caninum</name>
    <name type="common">Dog hookworm</name>
    <dbReference type="NCBI Taxonomy" id="29170"/>
    <lineage>
        <taxon>Eukaryota</taxon>
        <taxon>Metazoa</taxon>
        <taxon>Ecdysozoa</taxon>
        <taxon>Nematoda</taxon>
        <taxon>Chromadorea</taxon>
        <taxon>Rhabditida</taxon>
        <taxon>Rhabditina</taxon>
        <taxon>Rhabditomorpha</taxon>
        <taxon>Strongyloidea</taxon>
        <taxon>Ancylostomatidae</taxon>
        <taxon>Ancylostomatinae</taxon>
        <taxon>Ancylostoma</taxon>
    </lineage>
</organism>
<dbReference type="Proteomes" id="UP000252519">
    <property type="component" value="Unassembled WGS sequence"/>
</dbReference>
<comment type="caution">
    <text evidence="2">The sequence shown here is derived from an EMBL/GenBank/DDBJ whole genome shotgun (WGS) entry which is preliminary data.</text>
</comment>
<keyword evidence="1" id="KW-0472">Membrane</keyword>
<dbReference type="EMBL" id="JOJR01000148">
    <property type="protein sequence ID" value="RCN43741.1"/>
    <property type="molecule type" value="Genomic_DNA"/>
</dbReference>
<dbReference type="AlphaFoldDB" id="A0A368GH83"/>
<name>A0A368GH83_ANCCA</name>
<keyword evidence="1" id="KW-0812">Transmembrane</keyword>
<protein>
    <submittedName>
        <fullName evidence="2">Uncharacterized protein</fullName>
    </submittedName>
</protein>
<dbReference type="OrthoDB" id="5890127at2759"/>
<evidence type="ECO:0000313" key="3">
    <source>
        <dbReference type="Proteomes" id="UP000252519"/>
    </source>
</evidence>